<feature type="region of interest" description="Disordered" evidence="1">
    <location>
        <begin position="121"/>
        <end position="153"/>
    </location>
</feature>
<dbReference type="PROSITE" id="PS51020">
    <property type="entry name" value="SPONDIN"/>
    <property type="match status" value="1"/>
</dbReference>
<dbReference type="Proteomes" id="UP000227088">
    <property type="component" value="Unassembled WGS sequence"/>
</dbReference>
<sequence length="198" mass="20945">QPLSPPAIVLHDSSYRLFSEGTEASVGLEELAESGSNASLIEEAKTYDSVIQTIAGGSIILPGASEEFTLRLEADLDGGLDAALAESEISLVTMLVNTNDAFTGEKNIDISDFEINQSKSFNGPVWDSGTEENSETAASIPGPAANGEGFNSSRENDVNKVIFHAGVVSKDDGLSSSALTQAHRFDQPASRIRITRIQ</sequence>
<dbReference type="EMBL" id="MABE01000413">
    <property type="protein sequence ID" value="OUS40209.1"/>
    <property type="molecule type" value="Genomic_DNA"/>
</dbReference>
<gene>
    <name evidence="3" type="ORF">A9R00_07220</name>
</gene>
<feature type="domain" description="Spondin" evidence="2">
    <location>
        <begin position="1"/>
        <end position="160"/>
    </location>
</feature>
<dbReference type="InterPro" id="IPR009465">
    <property type="entry name" value="Spondin_N"/>
</dbReference>
<evidence type="ECO:0000313" key="4">
    <source>
        <dbReference type="Proteomes" id="UP000227088"/>
    </source>
</evidence>
<protein>
    <recommendedName>
        <fullName evidence="2">Spondin domain-containing protein</fullName>
    </recommendedName>
</protein>
<evidence type="ECO:0000259" key="2">
    <source>
        <dbReference type="PROSITE" id="PS51020"/>
    </source>
</evidence>
<evidence type="ECO:0000256" key="1">
    <source>
        <dbReference type="SAM" id="MobiDB-lite"/>
    </source>
</evidence>
<organism evidence="3 4">
    <name type="scientific">Oleispira antarctica</name>
    <dbReference type="NCBI Taxonomy" id="188908"/>
    <lineage>
        <taxon>Bacteria</taxon>
        <taxon>Pseudomonadati</taxon>
        <taxon>Pseudomonadota</taxon>
        <taxon>Gammaproteobacteria</taxon>
        <taxon>Oceanospirillales</taxon>
        <taxon>Oceanospirillaceae</taxon>
        <taxon>Oleispira</taxon>
    </lineage>
</organism>
<reference evidence="4" key="1">
    <citation type="journal article" date="2017" name="Proc. Natl. Acad. Sci. U.S.A.">
        <title>Simulation of Deepwater Horizon oil plume reveals substrate specialization within a complex community of hydrocarbon degraders.</title>
        <authorList>
            <person name="Hu P."/>
            <person name="Dubinsky E.A."/>
            <person name="Probst A.J."/>
            <person name="Wang J."/>
            <person name="Sieber C.M.K."/>
            <person name="Tom L.M."/>
            <person name="Gardinali P."/>
            <person name="Banfield J.F."/>
            <person name="Atlas R.M."/>
            <person name="Andersen G.L."/>
        </authorList>
    </citation>
    <scope>NUCLEOTIDE SEQUENCE [LARGE SCALE GENOMIC DNA]</scope>
</reference>
<name>A0A1Y5HSF6_OLEAN</name>
<dbReference type="Pfam" id="PF06468">
    <property type="entry name" value="Spond_N"/>
    <property type="match status" value="1"/>
</dbReference>
<evidence type="ECO:0000313" key="3">
    <source>
        <dbReference type="EMBL" id="OUS40209.1"/>
    </source>
</evidence>
<dbReference type="AlphaFoldDB" id="A0A1Y5HSF6"/>
<dbReference type="Gene3D" id="2.60.40.2130">
    <property type="entry name" value="F-spondin domain"/>
    <property type="match status" value="1"/>
</dbReference>
<dbReference type="InterPro" id="IPR038678">
    <property type="entry name" value="Spondin_N_sf"/>
</dbReference>
<feature type="non-terminal residue" evidence="3">
    <location>
        <position position="1"/>
    </location>
</feature>
<proteinExistence type="predicted"/>
<accession>A0A1Y5HSF6</accession>
<dbReference type="NCBIfam" id="NF038123">
    <property type="entry name" value="NF038123_dom"/>
    <property type="match status" value="1"/>
</dbReference>
<comment type="caution">
    <text evidence="3">The sequence shown here is derived from an EMBL/GenBank/DDBJ whole genome shotgun (WGS) entry which is preliminary data.</text>
</comment>